<feature type="region of interest" description="Disordered" evidence="4">
    <location>
        <begin position="1"/>
        <end position="25"/>
    </location>
</feature>
<sequence>MTTGAPSPASRPVVTGADPTSPADRAASFERGADVYAAVRPSYPPEAVDWLLPPGARRVLDLGAGTGKLTTALSGRGLDVVAVEPSPGMLGRLRHALPEIEAHLGTAETIPLPDASVDAVVVGQAWHWFDEERAPAEIARVLRPGGQVAVIFNDRDHTVDWVARFGEILHRGDRLEPNPARGAAGPRLGASFGDVERATFTWADLLRTTALRPLASSRSYLLTLPDDERDALLDDVDTLVATHPALAGRDRVDLPYVTHAYRARRR</sequence>
<organism evidence="6 7">
    <name type="scientific">Isoptericola luteus</name>
    <dbReference type="NCBI Taxonomy" id="2879484"/>
    <lineage>
        <taxon>Bacteria</taxon>
        <taxon>Bacillati</taxon>
        <taxon>Actinomycetota</taxon>
        <taxon>Actinomycetes</taxon>
        <taxon>Micrococcales</taxon>
        <taxon>Promicromonosporaceae</taxon>
        <taxon>Isoptericola</taxon>
    </lineage>
</organism>
<dbReference type="EMBL" id="JAIXCQ010000013">
    <property type="protein sequence ID" value="MCA5894827.1"/>
    <property type="molecule type" value="Genomic_DNA"/>
</dbReference>
<feature type="domain" description="Methyltransferase type 11" evidence="5">
    <location>
        <begin position="60"/>
        <end position="149"/>
    </location>
</feature>
<dbReference type="Gene3D" id="3.40.50.150">
    <property type="entry name" value="Vaccinia Virus protein VP39"/>
    <property type="match status" value="1"/>
</dbReference>
<evidence type="ECO:0000313" key="6">
    <source>
        <dbReference type="EMBL" id="MCA5894827.1"/>
    </source>
</evidence>
<evidence type="ECO:0000313" key="7">
    <source>
        <dbReference type="Proteomes" id="UP001319870"/>
    </source>
</evidence>
<name>A0ABS7ZII8_9MICO</name>
<dbReference type="InterPro" id="IPR051052">
    <property type="entry name" value="Diverse_substrate_MTase"/>
</dbReference>
<dbReference type="Proteomes" id="UP001319870">
    <property type="component" value="Unassembled WGS sequence"/>
</dbReference>
<comment type="similarity">
    <text evidence="1">Belongs to the methyltransferase superfamily.</text>
</comment>
<keyword evidence="3" id="KW-0808">Transferase</keyword>
<dbReference type="RefSeq" id="WP_225566562.1">
    <property type="nucleotide sequence ID" value="NZ_JAIXCQ010000013.1"/>
</dbReference>
<dbReference type="InterPro" id="IPR013216">
    <property type="entry name" value="Methyltransf_11"/>
</dbReference>
<dbReference type="SUPFAM" id="SSF53335">
    <property type="entry name" value="S-adenosyl-L-methionine-dependent methyltransferases"/>
    <property type="match status" value="1"/>
</dbReference>
<proteinExistence type="inferred from homology"/>
<evidence type="ECO:0000256" key="1">
    <source>
        <dbReference type="ARBA" id="ARBA00008361"/>
    </source>
</evidence>
<evidence type="ECO:0000259" key="5">
    <source>
        <dbReference type="Pfam" id="PF08241"/>
    </source>
</evidence>
<dbReference type="PANTHER" id="PTHR44942:SF4">
    <property type="entry name" value="METHYLTRANSFERASE TYPE 11 DOMAIN-CONTAINING PROTEIN"/>
    <property type="match status" value="1"/>
</dbReference>
<dbReference type="InterPro" id="IPR029063">
    <property type="entry name" value="SAM-dependent_MTases_sf"/>
</dbReference>
<dbReference type="PANTHER" id="PTHR44942">
    <property type="entry name" value="METHYLTRANSF_11 DOMAIN-CONTAINING PROTEIN"/>
    <property type="match status" value="1"/>
</dbReference>
<dbReference type="GO" id="GO:0032259">
    <property type="term" value="P:methylation"/>
    <property type="evidence" value="ECO:0007669"/>
    <property type="project" value="UniProtKB-KW"/>
</dbReference>
<dbReference type="GO" id="GO:0008168">
    <property type="term" value="F:methyltransferase activity"/>
    <property type="evidence" value="ECO:0007669"/>
    <property type="project" value="UniProtKB-KW"/>
</dbReference>
<evidence type="ECO:0000256" key="3">
    <source>
        <dbReference type="ARBA" id="ARBA00022679"/>
    </source>
</evidence>
<protein>
    <submittedName>
        <fullName evidence="6">Methyltransferase domain-containing protein</fullName>
    </submittedName>
</protein>
<dbReference type="Pfam" id="PF08241">
    <property type="entry name" value="Methyltransf_11"/>
    <property type="match status" value="1"/>
</dbReference>
<gene>
    <name evidence="6" type="ORF">LEP48_15915</name>
</gene>
<evidence type="ECO:0000256" key="2">
    <source>
        <dbReference type="ARBA" id="ARBA00022603"/>
    </source>
</evidence>
<evidence type="ECO:0000256" key="4">
    <source>
        <dbReference type="SAM" id="MobiDB-lite"/>
    </source>
</evidence>
<comment type="caution">
    <text evidence="6">The sequence shown here is derived from an EMBL/GenBank/DDBJ whole genome shotgun (WGS) entry which is preliminary data.</text>
</comment>
<keyword evidence="7" id="KW-1185">Reference proteome</keyword>
<dbReference type="CDD" id="cd02440">
    <property type="entry name" value="AdoMet_MTases"/>
    <property type="match status" value="1"/>
</dbReference>
<keyword evidence="2 6" id="KW-0489">Methyltransferase</keyword>
<reference evidence="6 7" key="1">
    <citation type="submission" date="2021-09" db="EMBL/GenBank/DDBJ databases">
        <title>Isoptericola luteus sp. nov., a novel bacterium isolated from Harbin, the capital city of Heilongjiang province.</title>
        <authorList>
            <person name="Li J."/>
        </authorList>
    </citation>
    <scope>NUCLEOTIDE SEQUENCE [LARGE SCALE GENOMIC DNA]</scope>
    <source>
        <strain evidence="6 7">NEAU-Y5</strain>
    </source>
</reference>
<accession>A0ABS7ZII8</accession>